<evidence type="ECO:0000313" key="2">
    <source>
        <dbReference type="EMBL" id="BDE08125.1"/>
    </source>
</evidence>
<dbReference type="Gene3D" id="2.50.20.10">
    <property type="entry name" value="Lipoprotein localisation LolA/LolB/LppX"/>
    <property type="match status" value="1"/>
</dbReference>
<dbReference type="EMBL" id="AP025523">
    <property type="protein sequence ID" value="BDE08125.1"/>
    <property type="molecule type" value="Genomic_DNA"/>
</dbReference>
<proteinExistence type="predicted"/>
<organism evidence="2 3">
    <name type="scientific">Vulcanimicrobium alpinum</name>
    <dbReference type="NCBI Taxonomy" id="3016050"/>
    <lineage>
        <taxon>Bacteria</taxon>
        <taxon>Bacillati</taxon>
        <taxon>Vulcanimicrobiota</taxon>
        <taxon>Vulcanimicrobiia</taxon>
        <taxon>Vulcanimicrobiales</taxon>
        <taxon>Vulcanimicrobiaceae</taxon>
        <taxon>Vulcanimicrobium</taxon>
    </lineage>
</organism>
<name>A0AAN1Y015_UNVUL</name>
<evidence type="ECO:0000256" key="1">
    <source>
        <dbReference type="SAM" id="SignalP"/>
    </source>
</evidence>
<dbReference type="KEGG" id="vab:WPS_34010"/>
<evidence type="ECO:0008006" key="4">
    <source>
        <dbReference type="Google" id="ProtNLM"/>
    </source>
</evidence>
<dbReference type="Proteomes" id="UP001317532">
    <property type="component" value="Chromosome"/>
</dbReference>
<protein>
    <recommendedName>
        <fullName evidence="4">DUF3108 domain-containing protein</fullName>
    </recommendedName>
</protein>
<sequence>MIAVLVAAGALHAAPVAQAPTPYAPDAIVARYSESLARLVEPRTFTVEYTLEQTGTRTLEQTHRIFRHGNDERDEIIAVNGTRATRPQVRIFRGRPYRYRVAALAPKPEAYDFEYLGSRKDGHHADYVFRLTPNGSGNGYTVTELTIDGVTFLPAAIAFRIRQNQGSGTITFAKSGSFWVASGASASARVQGGKAEERLTFSHWRFPASLPPSTFAIARPLPAPPVKG</sequence>
<accession>A0AAN1Y015</accession>
<reference evidence="2 3" key="1">
    <citation type="journal article" date="2022" name="ISME Commun">
        <title>Vulcanimicrobium alpinus gen. nov. sp. nov., the first cultivated representative of the candidate phylum 'Eremiobacterota', is a metabolically versatile aerobic anoxygenic phototroph.</title>
        <authorList>
            <person name="Yabe S."/>
            <person name="Muto K."/>
            <person name="Abe K."/>
            <person name="Yokota A."/>
            <person name="Staudigel H."/>
            <person name="Tebo B.M."/>
        </authorList>
    </citation>
    <scope>NUCLEOTIDE SEQUENCE [LARGE SCALE GENOMIC DNA]</scope>
    <source>
        <strain evidence="2 3">WC8-2</strain>
    </source>
</reference>
<gene>
    <name evidence="2" type="ORF">WPS_34010</name>
</gene>
<keyword evidence="1" id="KW-0732">Signal</keyword>
<feature type="signal peptide" evidence="1">
    <location>
        <begin position="1"/>
        <end position="19"/>
    </location>
</feature>
<dbReference type="AlphaFoldDB" id="A0AAN1Y015"/>
<evidence type="ECO:0000313" key="3">
    <source>
        <dbReference type="Proteomes" id="UP001317532"/>
    </source>
</evidence>
<keyword evidence="3" id="KW-1185">Reference proteome</keyword>
<dbReference type="RefSeq" id="WP_317995675.1">
    <property type="nucleotide sequence ID" value="NZ_AP025523.1"/>
</dbReference>
<feature type="chain" id="PRO_5042840587" description="DUF3108 domain-containing protein" evidence="1">
    <location>
        <begin position="20"/>
        <end position="228"/>
    </location>
</feature>